<comment type="caution">
    <text evidence="3">The sequence shown here is derived from an EMBL/GenBank/DDBJ whole genome shotgun (WGS) entry which is preliminary data.</text>
</comment>
<evidence type="ECO:0000313" key="4">
    <source>
        <dbReference type="Proteomes" id="UP001200430"/>
    </source>
</evidence>
<protein>
    <recommendedName>
        <fullName evidence="5">Cell division protein FtsL</fullName>
    </recommendedName>
</protein>
<keyword evidence="2" id="KW-0472">Membrane</keyword>
<gene>
    <name evidence="3" type="ORF">L2W38_04945</name>
</gene>
<evidence type="ECO:0000256" key="2">
    <source>
        <dbReference type="SAM" id="Phobius"/>
    </source>
</evidence>
<dbReference type="Proteomes" id="UP001200430">
    <property type="component" value="Unassembled WGS sequence"/>
</dbReference>
<proteinExistence type="predicted"/>
<evidence type="ECO:0000313" key="3">
    <source>
        <dbReference type="EMBL" id="MCF4142156.1"/>
    </source>
</evidence>
<dbReference type="EMBL" id="JAKGUD010000003">
    <property type="protein sequence ID" value="MCF4142156.1"/>
    <property type="molecule type" value="Genomic_DNA"/>
</dbReference>
<feature type="transmembrane region" description="Helical" evidence="2">
    <location>
        <begin position="29"/>
        <end position="50"/>
    </location>
</feature>
<accession>A0ABS9EPG4</accession>
<keyword evidence="1" id="KW-0175">Coiled coil</keyword>
<evidence type="ECO:0008006" key="5">
    <source>
        <dbReference type="Google" id="ProtNLM"/>
    </source>
</evidence>
<reference evidence="3 4" key="1">
    <citation type="submission" date="2022-01" db="EMBL/GenBank/DDBJ databases">
        <title>Dethiosulfovibrio faecalis sp. nov., a novel proteolytic, non-sulfur-reducing bacterium isolated from a marine aquaculture solid waste bioreactor.</title>
        <authorList>
            <person name="Grabowski S."/>
            <person name="Apolinario E."/>
            <person name="Schneider N."/>
            <person name="Marshall C.W."/>
            <person name="Sowers K.R."/>
        </authorList>
    </citation>
    <scope>NUCLEOTIDE SEQUENCE [LARGE SCALE GENOMIC DNA]</scope>
    <source>
        <strain evidence="3 4">DSM 12537</strain>
    </source>
</reference>
<name>A0ABS9EPG4_9BACT</name>
<organism evidence="3 4">
    <name type="scientific">Dethiosulfovibrio marinus</name>
    <dbReference type="NCBI Taxonomy" id="133532"/>
    <lineage>
        <taxon>Bacteria</taxon>
        <taxon>Thermotogati</taxon>
        <taxon>Synergistota</taxon>
        <taxon>Synergistia</taxon>
        <taxon>Synergistales</taxon>
        <taxon>Dethiosulfovibrionaceae</taxon>
        <taxon>Dethiosulfovibrio</taxon>
    </lineage>
</organism>
<keyword evidence="2" id="KW-1133">Transmembrane helix</keyword>
<keyword evidence="2" id="KW-0812">Transmembrane</keyword>
<dbReference type="RefSeq" id="WP_236098904.1">
    <property type="nucleotide sequence ID" value="NZ_JAKGUD010000003.1"/>
</dbReference>
<feature type="coiled-coil region" evidence="1">
    <location>
        <begin position="51"/>
        <end position="78"/>
    </location>
</feature>
<sequence>MLFNDKTREDRYRSDDVRVGRKKIKISPVFVLFLVLAMMLCSSLVCLRMYGLVLESELDELTAKVSDLETQVTSIHKKCLAMESPSTVYGYASTKLGMTEESYAGIIRVQFSGKAASSMSDPKRWSGSLPDKHYR</sequence>
<evidence type="ECO:0000256" key="1">
    <source>
        <dbReference type="SAM" id="Coils"/>
    </source>
</evidence>
<keyword evidence="4" id="KW-1185">Reference proteome</keyword>